<proteinExistence type="predicted"/>
<reference evidence="3" key="1">
    <citation type="submission" date="2019-09" db="EMBL/GenBank/DDBJ databases">
        <title>Isolation and complete genome sequencing of Methylocystis species.</title>
        <authorList>
            <person name="Rumah B.L."/>
            <person name="Stead C.E."/>
            <person name="Stevens B.C."/>
            <person name="Minton N.P."/>
            <person name="Grosse-Honebrink A."/>
            <person name="Zhang Y."/>
        </authorList>
    </citation>
    <scope>NUCLEOTIDE SEQUENCE [LARGE SCALE GENOMIC DNA]</scope>
    <source>
        <strain evidence="3">BRCS1</strain>
    </source>
</reference>
<protein>
    <submittedName>
        <fullName evidence="2">Class I SAM-dependent methyltransferase</fullName>
    </submittedName>
</protein>
<accession>A0ABX6EE60</accession>
<reference evidence="2 3" key="2">
    <citation type="journal article" date="2021" name="AMB Express">
        <title>Isolation and characterisation of Methylocystis spp. for poly-3-hydroxybutyrate production using waste methane feedstocks.</title>
        <authorList>
            <person name="Rumah B.L."/>
            <person name="Stead C.E."/>
            <person name="Claxton Stevens B.H."/>
            <person name="Minton N.P."/>
            <person name="Grosse-Honebrink A."/>
            <person name="Zhang Y."/>
        </authorList>
    </citation>
    <scope>NUCLEOTIDE SEQUENCE [LARGE SCALE GENOMIC DNA]</scope>
    <source>
        <strain evidence="2 3">BRCS1</strain>
    </source>
</reference>
<dbReference type="Pfam" id="PF08241">
    <property type="entry name" value="Methyltransf_11"/>
    <property type="match status" value="1"/>
</dbReference>
<dbReference type="EMBL" id="CP044328">
    <property type="protein sequence ID" value="QGM92739.1"/>
    <property type="molecule type" value="Genomic_DNA"/>
</dbReference>
<keyword evidence="3" id="KW-1185">Reference proteome</keyword>
<sequence length="262" mass="29447">MGEWIDWLQSNPWAIQPDYISANVQEVARCGFIDPLFGYVSPSQIDTSSDNYREGIVAHNLNSRLRAVCLQLSEELLRSGPGLRVYASEWVSPFAEIVRKFVDYHGSEYLPTPSEQAAYPHIRHEDVTALSWENESFDAYITNEVLEHVHNIEGALSEAYRILKPRGIFFGTFPMAYASESTVHKAKMVNGELVHLMEPEYHGNPIDPSGGSLVFGIPGWDIIPQARACGFKDPHIRFLSSRRHGIYGAEIAGVLLFVARKL</sequence>
<name>A0ABX6EE60_9HYPH</name>
<dbReference type="InterPro" id="IPR013216">
    <property type="entry name" value="Methyltransf_11"/>
</dbReference>
<evidence type="ECO:0000313" key="3">
    <source>
        <dbReference type="Proteomes" id="UP000424673"/>
    </source>
</evidence>
<evidence type="ECO:0000313" key="2">
    <source>
        <dbReference type="EMBL" id="QGM92739.1"/>
    </source>
</evidence>
<organism evidence="2 3">
    <name type="scientific">Methylocystis rosea</name>
    <dbReference type="NCBI Taxonomy" id="173366"/>
    <lineage>
        <taxon>Bacteria</taxon>
        <taxon>Pseudomonadati</taxon>
        <taxon>Pseudomonadota</taxon>
        <taxon>Alphaproteobacteria</taxon>
        <taxon>Hyphomicrobiales</taxon>
        <taxon>Methylocystaceae</taxon>
        <taxon>Methylocystis</taxon>
    </lineage>
</organism>
<dbReference type="GO" id="GO:0032259">
    <property type="term" value="P:methylation"/>
    <property type="evidence" value="ECO:0007669"/>
    <property type="project" value="UniProtKB-KW"/>
</dbReference>
<dbReference type="Gene3D" id="3.40.50.150">
    <property type="entry name" value="Vaccinia Virus protein VP39"/>
    <property type="match status" value="1"/>
</dbReference>
<dbReference type="Proteomes" id="UP000424673">
    <property type="component" value="Chromosome"/>
</dbReference>
<feature type="domain" description="Methyltransferase type 11" evidence="1">
    <location>
        <begin position="115"/>
        <end position="170"/>
    </location>
</feature>
<dbReference type="InterPro" id="IPR029063">
    <property type="entry name" value="SAM-dependent_MTases_sf"/>
</dbReference>
<dbReference type="RefSeq" id="WP_154450697.1">
    <property type="nucleotide sequence ID" value="NZ_CP044328.1"/>
</dbReference>
<dbReference type="GO" id="GO:0008168">
    <property type="term" value="F:methyltransferase activity"/>
    <property type="evidence" value="ECO:0007669"/>
    <property type="project" value="UniProtKB-KW"/>
</dbReference>
<dbReference type="CDD" id="cd02440">
    <property type="entry name" value="AdoMet_MTases"/>
    <property type="match status" value="1"/>
</dbReference>
<gene>
    <name evidence="2" type="ORF">F7D13_01130</name>
</gene>
<evidence type="ECO:0000259" key="1">
    <source>
        <dbReference type="Pfam" id="PF08241"/>
    </source>
</evidence>
<dbReference type="SUPFAM" id="SSF53335">
    <property type="entry name" value="S-adenosyl-L-methionine-dependent methyltransferases"/>
    <property type="match status" value="1"/>
</dbReference>
<keyword evidence="2" id="KW-0808">Transferase</keyword>
<keyword evidence="2" id="KW-0489">Methyltransferase</keyword>